<dbReference type="Proteomes" id="UP000466445">
    <property type="component" value="Chromosome"/>
</dbReference>
<sequence>MICLCGEPGIGKATLVQRGEDPSRVTVPLAVGLPMTNLLPAVEHVVIQPFQNLLNVAGVFSDPLQDGLYVVGLLGPVITGLSAAGTGVRQGQGLARRVVHDRDIGQARHVSQGRRQYVRAE</sequence>
<protein>
    <submittedName>
        <fullName evidence="1">Uncharacterized protein</fullName>
    </submittedName>
</protein>
<keyword evidence="2" id="KW-1185">Reference proteome</keyword>
<evidence type="ECO:0000313" key="1">
    <source>
        <dbReference type="EMBL" id="BBY60342.1"/>
    </source>
</evidence>
<name>A0A7I7STK5_9MYCO</name>
<dbReference type="EMBL" id="AP022595">
    <property type="protein sequence ID" value="BBY60342.1"/>
    <property type="molecule type" value="Genomic_DNA"/>
</dbReference>
<dbReference type="AlphaFoldDB" id="A0A7I7STK5"/>
<dbReference type="KEGG" id="msar:MSAR_34780"/>
<reference evidence="1 2" key="1">
    <citation type="journal article" date="2019" name="Emerg. Microbes Infect.">
        <title>Comprehensive subspecies identification of 175 nontuberculous mycobacteria species based on 7547 genomic profiles.</title>
        <authorList>
            <person name="Matsumoto Y."/>
            <person name="Kinjo T."/>
            <person name="Motooka D."/>
            <person name="Nabeya D."/>
            <person name="Jung N."/>
            <person name="Uechi K."/>
            <person name="Horii T."/>
            <person name="Iida T."/>
            <person name="Fujita J."/>
            <person name="Nakamura S."/>
        </authorList>
    </citation>
    <scope>NUCLEOTIDE SEQUENCE [LARGE SCALE GENOMIC DNA]</scope>
    <source>
        <strain evidence="1 2">JCM 30395</strain>
    </source>
</reference>
<organism evidence="1 2">
    <name type="scientific">Mycolicibacterium sarraceniae</name>
    <dbReference type="NCBI Taxonomy" id="1534348"/>
    <lineage>
        <taxon>Bacteria</taxon>
        <taxon>Bacillati</taxon>
        <taxon>Actinomycetota</taxon>
        <taxon>Actinomycetes</taxon>
        <taxon>Mycobacteriales</taxon>
        <taxon>Mycobacteriaceae</taxon>
        <taxon>Mycolicibacterium</taxon>
    </lineage>
</organism>
<dbReference type="RefSeq" id="WP_163698843.1">
    <property type="nucleotide sequence ID" value="NZ_AP022595.1"/>
</dbReference>
<gene>
    <name evidence="1" type="ORF">MSAR_34780</name>
</gene>
<accession>A0A7I7STK5</accession>
<proteinExistence type="predicted"/>
<evidence type="ECO:0000313" key="2">
    <source>
        <dbReference type="Proteomes" id="UP000466445"/>
    </source>
</evidence>